<evidence type="ECO:0000256" key="6">
    <source>
        <dbReference type="ARBA" id="ARBA00022840"/>
    </source>
</evidence>
<feature type="domain" description="ABC transmembrane type-1" evidence="11">
    <location>
        <begin position="614"/>
        <end position="801"/>
    </location>
</feature>
<dbReference type="InterPro" id="IPR044746">
    <property type="entry name" value="ABCC_6TM_D1"/>
</dbReference>
<feature type="domain" description="ABC transmembrane type-1" evidence="11">
    <location>
        <begin position="96"/>
        <end position="293"/>
    </location>
</feature>
<dbReference type="InterPro" id="IPR050173">
    <property type="entry name" value="ABC_transporter_C-like"/>
</dbReference>
<dbReference type="Pfam" id="PF00664">
    <property type="entry name" value="ABC_membrane"/>
    <property type="match status" value="2"/>
</dbReference>
<dbReference type="Gene3D" id="1.20.1560.10">
    <property type="entry name" value="ABC transporter type 1, transmembrane domain"/>
    <property type="match status" value="3"/>
</dbReference>
<evidence type="ECO:0000313" key="12">
    <source>
        <dbReference type="EMBL" id="KAJ8931650.1"/>
    </source>
</evidence>
<dbReference type="CDD" id="cd03250">
    <property type="entry name" value="ABCC_MRP_domain1"/>
    <property type="match status" value="1"/>
</dbReference>
<evidence type="ECO:0000256" key="1">
    <source>
        <dbReference type="ARBA" id="ARBA00004141"/>
    </source>
</evidence>
<feature type="transmembrane region" description="Helical" evidence="9">
    <location>
        <begin position="668"/>
        <end position="687"/>
    </location>
</feature>
<organism evidence="12 13">
    <name type="scientific">Rhamnusium bicolor</name>
    <dbReference type="NCBI Taxonomy" id="1586634"/>
    <lineage>
        <taxon>Eukaryota</taxon>
        <taxon>Metazoa</taxon>
        <taxon>Ecdysozoa</taxon>
        <taxon>Arthropoda</taxon>
        <taxon>Hexapoda</taxon>
        <taxon>Insecta</taxon>
        <taxon>Pterygota</taxon>
        <taxon>Neoptera</taxon>
        <taxon>Endopterygota</taxon>
        <taxon>Coleoptera</taxon>
        <taxon>Polyphaga</taxon>
        <taxon>Cucujiformia</taxon>
        <taxon>Chrysomeloidea</taxon>
        <taxon>Cerambycidae</taxon>
        <taxon>Lepturinae</taxon>
        <taxon>Rhagiini</taxon>
        <taxon>Rhamnusium</taxon>
    </lineage>
</organism>
<dbReference type="InterPro" id="IPR003439">
    <property type="entry name" value="ABC_transporter-like_ATP-bd"/>
</dbReference>
<evidence type="ECO:0000256" key="7">
    <source>
        <dbReference type="ARBA" id="ARBA00022989"/>
    </source>
</evidence>
<evidence type="ECO:0000256" key="2">
    <source>
        <dbReference type="ARBA" id="ARBA00022448"/>
    </source>
</evidence>
<keyword evidence="8 9" id="KW-0472">Membrane</keyword>
<keyword evidence="13" id="KW-1185">Reference proteome</keyword>
<keyword evidence="4" id="KW-0677">Repeat</keyword>
<proteinExistence type="predicted"/>
<dbReference type="Pfam" id="PF00005">
    <property type="entry name" value="ABC_tran"/>
    <property type="match status" value="2"/>
</dbReference>
<keyword evidence="2" id="KW-0813">Transport</keyword>
<dbReference type="GO" id="GO:0016887">
    <property type="term" value="F:ATP hydrolysis activity"/>
    <property type="evidence" value="ECO:0007669"/>
    <property type="project" value="InterPro"/>
</dbReference>
<reference evidence="12" key="1">
    <citation type="journal article" date="2023" name="Insect Mol. Biol.">
        <title>Genome sequencing provides insights into the evolution of gene families encoding plant cell wall-degrading enzymes in longhorned beetles.</title>
        <authorList>
            <person name="Shin N.R."/>
            <person name="Okamura Y."/>
            <person name="Kirsch R."/>
            <person name="Pauchet Y."/>
        </authorList>
    </citation>
    <scope>NUCLEOTIDE SEQUENCE</scope>
    <source>
        <strain evidence="12">RBIC_L_NR</strain>
    </source>
</reference>
<dbReference type="SUPFAM" id="SSF90123">
    <property type="entry name" value="ABC transporter transmembrane region"/>
    <property type="match status" value="2"/>
</dbReference>
<comment type="subcellular location">
    <subcellularLocation>
        <location evidence="1">Membrane</location>
        <topology evidence="1">Multi-pass membrane protein</topology>
    </subcellularLocation>
</comment>
<dbReference type="PANTHER" id="PTHR24223:SF448">
    <property type="entry name" value="FI20146P1-RELATED"/>
    <property type="match status" value="1"/>
</dbReference>
<keyword evidence="6" id="KW-0067">ATP-binding</keyword>
<dbReference type="EMBL" id="JANEYF010004269">
    <property type="protein sequence ID" value="KAJ8931650.1"/>
    <property type="molecule type" value="Genomic_DNA"/>
</dbReference>
<gene>
    <name evidence="12" type="ORF">NQ314_015402</name>
</gene>
<dbReference type="PROSITE" id="PS50893">
    <property type="entry name" value="ABC_TRANSPORTER_2"/>
    <property type="match status" value="2"/>
</dbReference>
<dbReference type="PANTHER" id="PTHR24223">
    <property type="entry name" value="ATP-BINDING CASSETTE SUB-FAMILY C"/>
    <property type="match status" value="1"/>
</dbReference>
<dbReference type="SMART" id="SM00382">
    <property type="entry name" value="AAA"/>
    <property type="match status" value="2"/>
</dbReference>
<evidence type="ECO:0000259" key="10">
    <source>
        <dbReference type="PROSITE" id="PS50893"/>
    </source>
</evidence>
<evidence type="ECO:0000313" key="13">
    <source>
        <dbReference type="Proteomes" id="UP001162156"/>
    </source>
</evidence>
<evidence type="ECO:0000259" key="11">
    <source>
        <dbReference type="PROSITE" id="PS50929"/>
    </source>
</evidence>
<dbReference type="PROSITE" id="PS50929">
    <property type="entry name" value="ABC_TM1F"/>
    <property type="match status" value="2"/>
</dbReference>
<name>A0AAV8WZI7_9CUCU</name>
<dbReference type="GO" id="GO:0005524">
    <property type="term" value="F:ATP binding"/>
    <property type="evidence" value="ECO:0007669"/>
    <property type="project" value="UniProtKB-KW"/>
</dbReference>
<feature type="transmembrane region" description="Helical" evidence="9">
    <location>
        <begin position="273"/>
        <end position="294"/>
    </location>
</feature>
<dbReference type="InterPro" id="IPR017871">
    <property type="entry name" value="ABC_transporter-like_CS"/>
</dbReference>
<comment type="caution">
    <text evidence="12">The sequence shown here is derived from an EMBL/GenBank/DDBJ whole genome shotgun (WGS) entry which is preliminary data.</text>
</comment>
<feature type="domain" description="ABC transporter" evidence="10">
    <location>
        <begin position="864"/>
        <end position="1067"/>
    </location>
</feature>
<dbReference type="InterPro" id="IPR027417">
    <property type="entry name" value="P-loop_NTPase"/>
</dbReference>
<feature type="domain" description="ABC transporter" evidence="10">
    <location>
        <begin position="331"/>
        <end position="551"/>
    </location>
</feature>
<accession>A0AAV8WZI7</accession>
<dbReference type="SUPFAM" id="SSF52540">
    <property type="entry name" value="P-loop containing nucleoside triphosphate hydrolases"/>
    <property type="match status" value="2"/>
</dbReference>
<keyword evidence="7 9" id="KW-1133">Transmembrane helix</keyword>
<evidence type="ECO:0000256" key="9">
    <source>
        <dbReference type="SAM" id="Phobius"/>
    </source>
</evidence>
<dbReference type="InterPro" id="IPR003593">
    <property type="entry name" value="AAA+_ATPase"/>
</dbReference>
<feature type="transmembrane region" description="Helical" evidence="9">
    <location>
        <begin position="602"/>
        <end position="622"/>
    </location>
</feature>
<evidence type="ECO:0000256" key="5">
    <source>
        <dbReference type="ARBA" id="ARBA00022741"/>
    </source>
</evidence>
<sequence>MVKEELENRLQRNLINLFQTYYSQNLGYTLGLFKKGFQKDLEEEDLYEVIEKCRSKKCGDRTERQWNKSRSIYKLLWKRFGVQYSILCLFNIAFRQIYRKALKLSPASFSETNLGNIVTILTKDIHTVEENLWLLMDLVVYILQTLTISYLLFAKMGDACFIGLGLMFVALPIQTYLSSMLKKMRLKVGENADQRLQVTQETLSAIKIIKMYTWEKFFDQKISDTRKKEMTTMMKAFYINFIIIGIGILTSKITFLVLILSYIWMGYTTSTELIFYILGLFHQLTWSLGILIPINLSKIAEFRAAFIRYNKLMQSEETTKIEENVNGKSSLELTDLTVNIKDKEILKNVSLKINHTGLTLITGVVGSGKSSLLKAILREYLISKGDIEIQGTVSYASQDPWLFPSSIKQNILFGQKYEASRYDEVIRVCALKHDLSLLENGDETIVADRGMNLSKGQQSRINLARAVYKNSDIYLLDDSLTALDGKVQDFIFEECVKRFLNDKICILVTQNAGHLEKADHVVIMNQGTIFLSGEPRDIWNKKINGVTQIHENENKTSNIQNLLEKRDKEGFLLEAEQQYFKKKVYHEIKKVGKVELTVYKKYFQFGGGLLIFSVIISTYVLSQIFQSASDKLITHWIDLQQKVLDLQANSSINETYYKETVTKKDDTFTVYTILVIVKVIIMLLKWYALLRFCRNASINIHKMMSSRIVHAVMSFFDTHFIGNILNRFSHDMNNIDENLPHLLPSLIRIVLNCVGGIILISTVNWTFLIPSCVLLIILMLLRMVYMPTGRSLKRLEAANLSAGNVGLALTQVIMLTNHVQYAIKQWTQLENYMTSVERSLEYTNVKQEEQSGGEMNHWPSEGGIKYEKVTLRYENAKDPVLKSICFSVKPKQKIGIVGRTGAGKSSIISTLRSIAIIPQDPILFTGTIRDNLDPNRKYTDGKIWKAIEQVKIKDLVPSLDLEVKESGASFSAGQKQLICLARAALGKYKIVVLDEATANMDSVTDKMLHGIIEDIFVDCTILTIAHRLHSILNCDLVMVLDNGELIEFDNPKKLLQNKSTHFYKMCRETEMGQ</sequence>
<feature type="transmembrane region" description="Helical" evidence="9">
    <location>
        <begin position="132"/>
        <end position="153"/>
    </location>
</feature>
<evidence type="ECO:0000256" key="4">
    <source>
        <dbReference type="ARBA" id="ARBA00022737"/>
    </source>
</evidence>
<dbReference type="Proteomes" id="UP001162156">
    <property type="component" value="Unassembled WGS sequence"/>
</dbReference>
<feature type="transmembrane region" description="Helical" evidence="9">
    <location>
        <begin position="749"/>
        <end position="781"/>
    </location>
</feature>
<protein>
    <submittedName>
        <fullName evidence="12">Uncharacterized protein</fullName>
    </submittedName>
</protein>
<dbReference type="InterPro" id="IPR011527">
    <property type="entry name" value="ABC1_TM_dom"/>
</dbReference>
<feature type="transmembrane region" description="Helical" evidence="9">
    <location>
        <begin position="159"/>
        <end position="177"/>
    </location>
</feature>
<dbReference type="GO" id="GO:0016020">
    <property type="term" value="C:membrane"/>
    <property type="evidence" value="ECO:0007669"/>
    <property type="project" value="UniProtKB-SubCell"/>
</dbReference>
<dbReference type="CDD" id="cd03244">
    <property type="entry name" value="ABCC_MRP_domain2"/>
    <property type="match status" value="1"/>
</dbReference>
<evidence type="ECO:0000256" key="3">
    <source>
        <dbReference type="ARBA" id="ARBA00022692"/>
    </source>
</evidence>
<dbReference type="GO" id="GO:0140359">
    <property type="term" value="F:ABC-type transporter activity"/>
    <property type="evidence" value="ECO:0007669"/>
    <property type="project" value="InterPro"/>
</dbReference>
<dbReference type="AlphaFoldDB" id="A0AAV8WZI7"/>
<keyword evidence="5" id="KW-0547">Nucleotide-binding</keyword>
<keyword evidence="3 9" id="KW-0812">Transmembrane</keyword>
<dbReference type="Gene3D" id="3.40.50.300">
    <property type="entry name" value="P-loop containing nucleotide triphosphate hydrolases"/>
    <property type="match status" value="2"/>
</dbReference>
<dbReference type="CDD" id="cd18579">
    <property type="entry name" value="ABC_6TM_ABCC_D1"/>
    <property type="match status" value="1"/>
</dbReference>
<feature type="transmembrane region" description="Helical" evidence="9">
    <location>
        <begin position="236"/>
        <end position="267"/>
    </location>
</feature>
<evidence type="ECO:0000256" key="8">
    <source>
        <dbReference type="ARBA" id="ARBA00023136"/>
    </source>
</evidence>
<dbReference type="FunFam" id="3.40.50.300:FF:000973">
    <property type="entry name" value="Multidrug resistance-associated protein 4"/>
    <property type="match status" value="1"/>
</dbReference>
<dbReference type="InterPro" id="IPR036640">
    <property type="entry name" value="ABC1_TM_sf"/>
</dbReference>
<dbReference type="PROSITE" id="PS00211">
    <property type="entry name" value="ABC_TRANSPORTER_1"/>
    <property type="match status" value="2"/>
</dbReference>